<feature type="signal peptide" evidence="4">
    <location>
        <begin position="1"/>
        <end position="21"/>
    </location>
</feature>
<feature type="domain" description="Ice-binding protein C-terminal" evidence="5">
    <location>
        <begin position="216"/>
        <end position="239"/>
    </location>
</feature>
<evidence type="ECO:0000259" key="5">
    <source>
        <dbReference type="Pfam" id="PF07589"/>
    </source>
</evidence>
<evidence type="ECO:0000313" key="8">
    <source>
        <dbReference type="Proteomes" id="UP000219215"/>
    </source>
</evidence>
<accession>A0A2C8F8D1</accession>
<protein>
    <submittedName>
        <fullName evidence="7">Uncharacterized protein</fullName>
    </submittedName>
</protein>
<evidence type="ECO:0000256" key="3">
    <source>
        <dbReference type="ARBA" id="ARBA00022729"/>
    </source>
</evidence>
<evidence type="ECO:0000259" key="6">
    <source>
        <dbReference type="Pfam" id="PF24517"/>
    </source>
</evidence>
<proteinExistence type="predicted"/>
<dbReference type="Proteomes" id="UP000219215">
    <property type="component" value="Chromosome DPRO"/>
</dbReference>
<keyword evidence="2" id="KW-0964">Secreted</keyword>
<evidence type="ECO:0000313" key="7">
    <source>
        <dbReference type="EMBL" id="SOB58405.1"/>
    </source>
</evidence>
<name>A0A2C8F8D1_9BACT</name>
<dbReference type="RefSeq" id="WP_157917394.1">
    <property type="nucleotide sequence ID" value="NZ_LT907975.1"/>
</dbReference>
<dbReference type="InterPro" id="IPR055372">
    <property type="entry name" value="CBM96"/>
</dbReference>
<keyword evidence="8" id="KW-1185">Reference proteome</keyword>
<dbReference type="Pfam" id="PF07589">
    <property type="entry name" value="PEP-CTERM"/>
    <property type="match status" value="1"/>
</dbReference>
<comment type="subcellular location">
    <subcellularLocation>
        <location evidence="1">Secreted</location>
    </subcellularLocation>
</comment>
<feature type="domain" description="Carbohydrate-binding module family 96" evidence="6">
    <location>
        <begin position="27"/>
        <end position="131"/>
    </location>
</feature>
<gene>
    <name evidence="7" type="ORF">DPRO_1510</name>
</gene>
<evidence type="ECO:0000256" key="1">
    <source>
        <dbReference type="ARBA" id="ARBA00004613"/>
    </source>
</evidence>
<evidence type="ECO:0000256" key="4">
    <source>
        <dbReference type="SAM" id="SignalP"/>
    </source>
</evidence>
<sequence length="242" mass="26270">MKRQICMLFSLLLVIVGFATAANAEMVTLYASQDAWVDSDNPSSTPSDSPFLSIYSSSNSQRWSYFQFDLSSIPDTAVISKARLSLYGSASWSTASDWTTPYNRYPHFYHVSDDTWIDSTLTWDNKGGYDSLLGVNYPGSAFTWSNAYFTNGGTDNWDEGVDLNDDLLSIVGLIGDTMGYSASYSAYSEGTGGTTNGPRLYLEYTFEDPGPGPGATVPEPSTILLLGIGIIGLLGYGRKVMG</sequence>
<dbReference type="Pfam" id="PF24517">
    <property type="entry name" value="CBM96"/>
    <property type="match status" value="1"/>
</dbReference>
<reference evidence="8" key="1">
    <citation type="submission" date="2017-09" db="EMBL/GenBank/DDBJ databases">
        <authorList>
            <person name="Regsiter A."/>
            <person name="William W."/>
        </authorList>
    </citation>
    <scope>NUCLEOTIDE SEQUENCE [LARGE SCALE GENOMIC DNA]</scope>
    <source>
        <strain evidence="8">500-1</strain>
    </source>
</reference>
<dbReference type="KEGG" id="pprf:DPRO_1510"/>
<dbReference type="EMBL" id="LT907975">
    <property type="protein sequence ID" value="SOB58405.1"/>
    <property type="molecule type" value="Genomic_DNA"/>
</dbReference>
<dbReference type="InterPro" id="IPR013424">
    <property type="entry name" value="Ice-binding_C"/>
</dbReference>
<dbReference type="NCBIfam" id="NF033679">
    <property type="entry name" value="DNRLRE_dom"/>
    <property type="match status" value="1"/>
</dbReference>
<dbReference type="NCBIfam" id="TIGR02595">
    <property type="entry name" value="PEP_CTERM"/>
    <property type="match status" value="1"/>
</dbReference>
<dbReference type="AlphaFoldDB" id="A0A2C8F8D1"/>
<keyword evidence="3 4" id="KW-0732">Signal</keyword>
<evidence type="ECO:0000256" key="2">
    <source>
        <dbReference type="ARBA" id="ARBA00022525"/>
    </source>
</evidence>
<organism evidence="7 8">
    <name type="scientific">Pseudodesulfovibrio profundus</name>
    <dbReference type="NCBI Taxonomy" id="57320"/>
    <lineage>
        <taxon>Bacteria</taxon>
        <taxon>Pseudomonadati</taxon>
        <taxon>Thermodesulfobacteriota</taxon>
        <taxon>Desulfovibrionia</taxon>
        <taxon>Desulfovibrionales</taxon>
        <taxon>Desulfovibrionaceae</taxon>
    </lineage>
</organism>
<feature type="chain" id="PRO_5013084286" evidence="4">
    <location>
        <begin position="22"/>
        <end position="242"/>
    </location>
</feature>
<dbReference type="OrthoDB" id="5500233at2"/>
<dbReference type="GO" id="GO:0005576">
    <property type="term" value="C:extracellular region"/>
    <property type="evidence" value="ECO:0007669"/>
    <property type="project" value="UniProtKB-SubCell"/>
</dbReference>